<evidence type="ECO:0000313" key="3">
    <source>
        <dbReference type="EnsemblMetazoa" id="XP_028135810.2"/>
    </source>
</evidence>
<sequence length="455" mass="52553">MKKEQDELLIKFVRSHSILYDAAHVNFKNSILKHKIWEEIAQILEISVADVKKRWKYLRDHYKKKEKDIAAGQAINQCTWEYMSQLKFLTQVQSQRSTTTNEEVSVELPADLNTQNEPEAEERTPETQDIVIVEESQDLSETQFSFSDTPAATASVDGWHLPAACVGSYGFEAFQRMDFMTDENKMKKEQDELLIKLVRRHSILYDPAHVNFRSNILKHIVWEEIAKMLQIPVADVKKRWKHIRDHYKKKEKDIATGQAINQRNTWEYMSQLTFLTQVHSQRSTVTNEEEEASVELLADLNTQNEPETEERTPEIQDIVEESQDLSETQKSTEDNLDSQQSFSPSTKKLKTSDENALVSILEKRQKVRDQLFGKILTQTEIVPEKSAIHKFFECMADTVSNFPPHLIAETRLQVCKIVTETEVKIHNEQWRTTATASFPPTSSGTPMQSNDSCDS</sequence>
<dbReference type="PROSITE" id="PS51029">
    <property type="entry name" value="MADF"/>
    <property type="match status" value="2"/>
</dbReference>
<name>A0ABM5ILN4_DIAVI</name>
<dbReference type="InterPro" id="IPR039353">
    <property type="entry name" value="TF_Adf1"/>
</dbReference>
<protein>
    <recommendedName>
        <fullName evidence="2">MADF domain-containing protein</fullName>
    </recommendedName>
</protein>
<feature type="domain" description="MADF" evidence="2">
    <location>
        <begin position="8"/>
        <end position="94"/>
    </location>
</feature>
<dbReference type="EnsemblMetazoa" id="XM_028280009.2">
    <property type="protein sequence ID" value="XP_028135810.2"/>
    <property type="gene ID" value="LOC114330605"/>
</dbReference>
<dbReference type="PANTHER" id="PTHR12243">
    <property type="entry name" value="MADF DOMAIN TRANSCRIPTION FACTOR"/>
    <property type="match status" value="1"/>
</dbReference>
<keyword evidence="4" id="KW-1185">Reference proteome</keyword>
<feature type="region of interest" description="Disordered" evidence="1">
    <location>
        <begin position="434"/>
        <end position="455"/>
    </location>
</feature>
<dbReference type="RefSeq" id="XP_028135810.2">
    <property type="nucleotide sequence ID" value="XM_028280009.2"/>
</dbReference>
<organism evidence="3 4">
    <name type="scientific">Diabrotica virgifera virgifera</name>
    <name type="common">western corn rootworm</name>
    <dbReference type="NCBI Taxonomy" id="50390"/>
    <lineage>
        <taxon>Eukaryota</taxon>
        <taxon>Metazoa</taxon>
        <taxon>Ecdysozoa</taxon>
        <taxon>Arthropoda</taxon>
        <taxon>Hexapoda</taxon>
        <taxon>Insecta</taxon>
        <taxon>Pterygota</taxon>
        <taxon>Neoptera</taxon>
        <taxon>Endopterygota</taxon>
        <taxon>Coleoptera</taxon>
        <taxon>Polyphaga</taxon>
        <taxon>Cucujiformia</taxon>
        <taxon>Chrysomeloidea</taxon>
        <taxon>Chrysomelidae</taxon>
        <taxon>Galerucinae</taxon>
        <taxon>Diabroticina</taxon>
        <taxon>Diabroticites</taxon>
        <taxon>Diabrotica</taxon>
    </lineage>
</organism>
<feature type="compositionally biased region" description="Polar residues" evidence="1">
    <location>
        <begin position="337"/>
        <end position="346"/>
    </location>
</feature>
<feature type="compositionally biased region" description="Low complexity" evidence="1">
    <location>
        <begin position="434"/>
        <end position="446"/>
    </location>
</feature>
<accession>A0ABM5ILN4</accession>
<evidence type="ECO:0000313" key="4">
    <source>
        <dbReference type="Proteomes" id="UP001652700"/>
    </source>
</evidence>
<feature type="region of interest" description="Disordered" evidence="1">
    <location>
        <begin position="100"/>
        <end position="126"/>
    </location>
</feature>
<feature type="domain" description="MADF" evidence="2">
    <location>
        <begin position="193"/>
        <end position="280"/>
    </location>
</feature>
<reference evidence="3" key="1">
    <citation type="submission" date="2025-05" db="UniProtKB">
        <authorList>
            <consortium name="EnsemblMetazoa"/>
        </authorList>
    </citation>
    <scope>IDENTIFICATION</scope>
</reference>
<dbReference type="SMART" id="SM00595">
    <property type="entry name" value="MADF"/>
    <property type="match status" value="2"/>
</dbReference>
<evidence type="ECO:0000259" key="2">
    <source>
        <dbReference type="PROSITE" id="PS51029"/>
    </source>
</evidence>
<dbReference type="GeneID" id="114330605"/>
<dbReference type="Pfam" id="PF10545">
    <property type="entry name" value="MADF_DNA_bdg"/>
    <property type="match status" value="2"/>
</dbReference>
<dbReference type="Proteomes" id="UP001652700">
    <property type="component" value="Unplaced"/>
</dbReference>
<dbReference type="PANTHER" id="PTHR12243:SF67">
    <property type="entry name" value="COREPRESSOR OF PANGOLIN, ISOFORM A-RELATED"/>
    <property type="match status" value="1"/>
</dbReference>
<dbReference type="InterPro" id="IPR006578">
    <property type="entry name" value="MADF-dom"/>
</dbReference>
<proteinExistence type="predicted"/>
<feature type="region of interest" description="Disordered" evidence="1">
    <location>
        <begin position="322"/>
        <end position="349"/>
    </location>
</feature>
<evidence type="ECO:0000256" key="1">
    <source>
        <dbReference type="SAM" id="MobiDB-lite"/>
    </source>
</evidence>